<evidence type="ECO:0000313" key="13">
    <source>
        <dbReference type="Proteomes" id="UP000567179"/>
    </source>
</evidence>
<dbReference type="InterPro" id="IPR017972">
    <property type="entry name" value="Cyt_P450_CS"/>
</dbReference>
<comment type="pathway">
    <text evidence="2">Secondary metabolite biosynthesis.</text>
</comment>
<dbReference type="CDD" id="cd11065">
    <property type="entry name" value="CYP64-like"/>
    <property type="match status" value="1"/>
</dbReference>
<dbReference type="OrthoDB" id="2789670at2759"/>
<dbReference type="InterPro" id="IPR050364">
    <property type="entry name" value="Cytochrome_P450_fung"/>
</dbReference>
<dbReference type="PROSITE" id="PS00086">
    <property type="entry name" value="CYTOCHROME_P450"/>
    <property type="match status" value="1"/>
</dbReference>
<name>A0A8H5BGA7_9AGAR</name>
<keyword evidence="11" id="KW-0812">Transmembrane</keyword>
<dbReference type="AlphaFoldDB" id="A0A8H5BGA7"/>
<feature type="binding site" description="axial binding residue" evidence="9">
    <location>
        <position position="465"/>
    </location>
    <ligand>
        <name>heme</name>
        <dbReference type="ChEBI" id="CHEBI:30413"/>
    </ligand>
    <ligandPart>
        <name>Fe</name>
        <dbReference type="ChEBI" id="CHEBI:18248"/>
    </ligandPart>
</feature>
<dbReference type="PRINTS" id="PR00463">
    <property type="entry name" value="EP450I"/>
</dbReference>
<dbReference type="Proteomes" id="UP000567179">
    <property type="component" value="Unassembled WGS sequence"/>
</dbReference>
<dbReference type="EMBL" id="JAACJJ010000028">
    <property type="protein sequence ID" value="KAF5321938.1"/>
    <property type="molecule type" value="Genomic_DNA"/>
</dbReference>
<evidence type="ECO:0000256" key="5">
    <source>
        <dbReference type="ARBA" id="ARBA00022723"/>
    </source>
</evidence>
<feature type="transmembrane region" description="Helical" evidence="11">
    <location>
        <begin position="6"/>
        <end position="27"/>
    </location>
</feature>
<keyword evidence="4 9" id="KW-0349">Heme</keyword>
<proteinExistence type="inferred from homology"/>
<evidence type="ECO:0008006" key="14">
    <source>
        <dbReference type="Google" id="ProtNLM"/>
    </source>
</evidence>
<dbReference type="GO" id="GO:0004497">
    <property type="term" value="F:monooxygenase activity"/>
    <property type="evidence" value="ECO:0007669"/>
    <property type="project" value="UniProtKB-KW"/>
</dbReference>
<evidence type="ECO:0000313" key="12">
    <source>
        <dbReference type="EMBL" id="KAF5321938.1"/>
    </source>
</evidence>
<evidence type="ECO:0000256" key="8">
    <source>
        <dbReference type="ARBA" id="ARBA00023033"/>
    </source>
</evidence>
<dbReference type="SUPFAM" id="SSF48264">
    <property type="entry name" value="Cytochrome P450"/>
    <property type="match status" value="1"/>
</dbReference>
<comment type="cofactor">
    <cofactor evidence="1 9">
        <name>heme</name>
        <dbReference type="ChEBI" id="CHEBI:30413"/>
    </cofactor>
</comment>
<evidence type="ECO:0000256" key="10">
    <source>
        <dbReference type="RuleBase" id="RU000461"/>
    </source>
</evidence>
<evidence type="ECO:0000256" key="2">
    <source>
        <dbReference type="ARBA" id="ARBA00005179"/>
    </source>
</evidence>
<sequence>MAMLSILAVDIPLTLLAASLAVAYLWLKRRNYGLPLPPGPKGWPLIGNVFDMPMSRGWEVYHKWCKELGTGLLYLNATGTKIIVLDTYEDCVALLEKRSAIYSGRMQMPMYQDLMGWDFSFVGADYGNVWRRSRRLAHNSFNSNAVKSFQPLQLKTARKILPQLGENTDIMPLLRHNAGGTILSVTYGLDVQPKNDPFIESAEKAIESLQNIPYPGAYLVDHFHFLKYIPAWLPGAKFKRDANEWRKLTLDMINKPFDALKAEMARGTATPSFAYNLLQKAGYKETKDLYTDTNMRNVSASLYQAGVETVRIFVDIFYGESALTGATRNQTQILLGLCVLTLLSHPDMMEKIQDEIDLVTNGSRLPEFSDEENVPYLKAFIKEALRFWSFVPLSVPHYLSVDDEYKGYFLPADSMIIPNTWAIMHNEKVFVEPYTFNPDRFLTGDNLKEINAHYAASWGFGRRVCPGRFFAAGTMWITLAHILAVYDVKKAKDADGNVIEPNTNLATSVHQRLTLAHLYRVPKRPRH</sequence>
<evidence type="ECO:0000256" key="6">
    <source>
        <dbReference type="ARBA" id="ARBA00023002"/>
    </source>
</evidence>
<gene>
    <name evidence="12" type="ORF">D9619_001235</name>
</gene>
<dbReference type="GO" id="GO:0020037">
    <property type="term" value="F:heme binding"/>
    <property type="evidence" value="ECO:0007669"/>
    <property type="project" value="InterPro"/>
</dbReference>
<dbReference type="InterPro" id="IPR036396">
    <property type="entry name" value="Cyt_P450_sf"/>
</dbReference>
<keyword evidence="8 10" id="KW-0503">Monooxygenase</keyword>
<evidence type="ECO:0000256" key="7">
    <source>
        <dbReference type="ARBA" id="ARBA00023004"/>
    </source>
</evidence>
<keyword evidence="13" id="KW-1185">Reference proteome</keyword>
<dbReference type="PANTHER" id="PTHR46300:SF7">
    <property type="entry name" value="P450, PUTATIVE (EUROFUNG)-RELATED"/>
    <property type="match status" value="1"/>
</dbReference>
<keyword evidence="11" id="KW-0472">Membrane</keyword>
<evidence type="ECO:0000256" key="11">
    <source>
        <dbReference type="SAM" id="Phobius"/>
    </source>
</evidence>
<keyword evidence="5 9" id="KW-0479">Metal-binding</keyword>
<dbReference type="PRINTS" id="PR00385">
    <property type="entry name" value="P450"/>
</dbReference>
<organism evidence="12 13">
    <name type="scientific">Psilocybe cf. subviscida</name>
    <dbReference type="NCBI Taxonomy" id="2480587"/>
    <lineage>
        <taxon>Eukaryota</taxon>
        <taxon>Fungi</taxon>
        <taxon>Dikarya</taxon>
        <taxon>Basidiomycota</taxon>
        <taxon>Agaricomycotina</taxon>
        <taxon>Agaricomycetes</taxon>
        <taxon>Agaricomycetidae</taxon>
        <taxon>Agaricales</taxon>
        <taxon>Agaricineae</taxon>
        <taxon>Strophariaceae</taxon>
        <taxon>Psilocybe</taxon>
    </lineage>
</organism>
<comment type="similarity">
    <text evidence="3 10">Belongs to the cytochrome P450 family.</text>
</comment>
<evidence type="ECO:0000256" key="9">
    <source>
        <dbReference type="PIRSR" id="PIRSR602401-1"/>
    </source>
</evidence>
<dbReference type="Pfam" id="PF00067">
    <property type="entry name" value="p450"/>
    <property type="match status" value="2"/>
</dbReference>
<dbReference type="PANTHER" id="PTHR46300">
    <property type="entry name" value="P450, PUTATIVE (EUROFUNG)-RELATED-RELATED"/>
    <property type="match status" value="1"/>
</dbReference>
<reference evidence="12 13" key="1">
    <citation type="journal article" date="2020" name="ISME J.">
        <title>Uncovering the hidden diversity of litter-decomposition mechanisms in mushroom-forming fungi.</title>
        <authorList>
            <person name="Floudas D."/>
            <person name="Bentzer J."/>
            <person name="Ahren D."/>
            <person name="Johansson T."/>
            <person name="Persson P."/>
            <person name="Tunlid A."/>
        </authorList>
    </citation>
    <scope>NUCLEOTIDE SEQUENCE [LARGE SCALE GENOMIC DNA]</scope>
    <source>
        <strain evidence="12 13">CBS 101986</strain>
    </source>
</reference>
<accession>A0A8H5BGA7</accession>
<evidence type="ECO:0000256" key="1">
    <source>
        <dbReference type="ARBA" id="ARBA00001971"/>
    </source>
</evidence>
<dbReference type="GO" id="GO:0016705">
    <property type="term" value="F:oxidoreductase activity, acting on paired donors, with incorporation or reduction of molecular oxygen"/>
    <property type="evidence" value="ECO:0007669"/>
    <property type="project" value="InterPro"/>
</dbReference>
<evidence type="ECO:0000256" key="4">
    <source>
        <dbReference type="ARBA" id="ARBA00022617"/>
    </source>
</evidence>
<dbReference type="InterPro" id="IPR002401">
    <property type="entry name" value="Cyt_P450_E_grp-I"/>
</dbReference>
<comment type="caution">
    <text evidence="12">The sequence shown here is derived from an EMBL/GenBank/DDBJ whole genome shotgun (WGS) entry which is preliminary data.</text>
</comment>
<protein>
    <recommendedName>
        <fullName evidence="14">Cytochrome P450</fullName>
    </recommendedName>
</protein>
<keyword evidence="11" id="KW-1133">Transmembrane helix</keyword>
<keyword evidence="6 10" id="KW-0560">Oxidoreductase</keyword>
<evidence type="ECO:0000256" key="3">
    <source>
        <dbReference type="ARBA" id="ARBA00010617"/>
    </source>
</evidence>
<keyword evidence="7 9" id="KW-0408">Iron</keyword>
<dbReference type="Gene3D" id="1.10.630.10">
    <property type="entry name" value="Cytochrome P450"/>
    <property type="match status" value="1"/>
</dbReference>
<dbReference type="GO" id="GO:0005506">
    <property type="term" value="F:iron ion binding"/>
    <property type="evidence" value="ECO:0007669"/>
    <property type="project" value="InterPro"/>
</dbReference>
<dbReference type="InterPro" id="IPR001128">
    <property type="entry name" value="Cyt_P450"/>
</dbReference>